<feature type="compositionally biased region" description="Low complexity" evidence="1">
    <location>
        <begin position="124"/>
        <end position="146"/>
    </location>
</feature>
<evidence type="ECO:0000256" key="1">
    <source>
        <dbReference type="SAM" id="MobiDB-lite"/>
    </source>
</evidence>
<dbReference type="Gene3D" id="1.10.10.2360">
    <property type="match status" value="1"/>
</dbReference>
<dbReference type="Proteomes" id="UP001224775">
    <property type="component" value="Unassembled WGS sequence"/>
</dbReference>
<sequence>MSMNYYEVLGVKHDATTKEINTAYRNLSRYVHPDKTGSATTNLQQLINIAKDTLLDTEKRRKYDRELTNAPGRENIGRNGNNVETDYLRRRVLELHQQKLQQQQREAQLQQQVRQSQQQAKQREAQLQQQVRQSQQQAKQSKQQARQSEELVRQRNAKLKKERRLSQHQMRELQSEKQRYEAEKIAQFRCGICSSIVPSFNFWASGCCSKLFCGDCLINCGTIIVCQYVNCQQPIHTHPGSSSPVGWTQNHPFTKKLIEDCAPSCYGCKKNIPKPEFDAHTLVCPALNQSCFKCNGTGTLQGPFNTLAACNICSKSGILRGDWTQCFACLGDTQAFDFNRFCQMCFGNKCFRGKWSPCFRCDCKGTVTQITTSLGKDYCPTMKVESRNETVLFQSITAMPKYADKSFEELRLESYTAATSTSLIEQVVTCDVCKGGKKLEGDWIKCISCQAGRMRMFDGTETPCKICDGKGSVKSESVDVLRNTRPSCPFCSANGCGNCGFTGRIAA</sequence>
<evidence type="ECO:0000313" key="4">
    <source>
        <dbReference type="Proteomes" id="UP001224775"/>
    </source>
</evidence>
<evidence type="ECO:0000313" key="3">
    <source>
        <dbReference type="EMBL" id="KAK1741954.1"/>
    </source>
</evidence>
<gene>
    <name evidence="3" type="ORF">QTG54_007527</name>
</gene>
<dbReference type="InterPro" id="IPR001623">
    <property type="entry name" value="DnaJ_domain"/>
</dbReference>
<reference evidence="3" key="1">
    <citation type="submission" date="2023-06" db="EMBL/GenBank/DDBJ databases">
        <title>Survivors Of The Sea: Transcriptome response of Skeletonema marinoi to long-term dormancy.</title>
        <authorList>
            <person name="Pinder M.I.M."/>
            <person name="Kourtchenko O."/>
            <person name="Robertson E.K."/>
            <person name="Larsson T."/>
            <person name="Maumus F."/>
            <person name="Osuna-Cruz C.M."/>
            <person name="Vancaester E."/>
            <person name="Stenow R."/>
            <person name="Vandepoele K."/>
            <person name="Ploug H."/>
            <person name="Bruchert V."/>
            <person name="Godhe A."/>
            <person name="Topel M."/>
        </authorList>
    </citation>
    <scope>NUCLEOTIDE SEQUENCE</scope>
    <source>
        <strain evidence="3">R05AC</strain>
    </source>
</reference>
<name>A0AAD8Y8V5_9STRA</name>
<accession>A0AAD8Y8V5</accession>
<dbReference type="InterPro" id="IPR052276">
    <property type="entry name" value="Diphthamide-biosynth_chaperone"/>
</dbReference>
<evidence type="ECO:0000259" key="2">
    <source>
        <dbReference type="PROSITE" id="PS50076"/>
    </source>
</evidence>
<dbReference type="Gene3D" id="1.10.287.110">
    <property type="entry name" value="DnaJ domain"/>
    <property type="match status" value="1"/>
</dbReference>
<dbReference type="SMART" id="SM00271">
    <property type="entry name" value="DnaJ"/>
    <property type="match status" value="1"/>
</dbReference>
<dbReference type="InterPro" id="IPR036869">
    <property type="entry name" value="J_dom_sf"/>
</dbReference>
<dbReference type="AlphaFoldDB" id="A0AAD8Y8V5"/>
<dbReference type="PRINTS" id="PR00625">
    <property type="entry name" value="JDOMAIN"/>
</dbReference>
<feature type="region of interest" description="Disordered" evidence="1">
    <location>
        <begin position="64"/>
        <end position="83"/>
    </location>
</feature>
<feature type="domain" description="J" evidence="2">
    <location>
        <begin position="4"/>
        <end position="67"/>
    </location>
</feature>
<dbReference type="EMBL" id="JATAAI010000012">
    <property type="protein sequence ID" value="KAK1741954.1"/>
    <property type="molecule type" value="Genomic_DNA"/>
</dbReference>
<dbReference type="PANTHER" id="PTHR44240">
    <property type="entry name" value="DNAJ DOMAIN (PROKARYOTIC HEAT SHOCK PROTEIN)-RELATED"/>
    <property type="match status" value="1"/>
</dbReference>
<organism evidence="3 4">
    <name type="scientific">Skeletonema marinoi</name>
    <dbReference type="NCBI Taxonomy" id="267567"/>
    <lineage>
        <taxon>Eukaryota</taxon>
        <taxon>Sar</taxon>
        <taxon>Stramenopiles</taxon>
        <taxon>Ochrophyta</taxon>
        <taxon>Bacillariophyta</taxon>
        <taxon>Coscinodiscophyceae</taxon>
        <taxon>Thalassiosirophycidae</taxon>
        <taxon>Thalassiosirales</taxon>
        <taxon>Skeletonemataceae</taxon>
        <taxon>Skeletonema</taxon>
        <taxon>Skeletonema marinoi-dohrnii complex</taxon>
    </lineage>
</organism>
<dbReference type="PROSITE" id="PS50076">
    <property type="entry name" value="DNAJ_2"/>
    <property type="match status" value="1"/>
</dbReference>
<dbReference type="SUPFAM" id="SSF46565">
    <property type="entry name" value="Chaperone J-domain"/>
    <property type="match status" value="1"/>
</dbReference>
<comment type="caution">
    <text evidence="3">The sequence shown here is derived from an EMBL/GenBank/DDBJ whole genome shotgun (WGS) entry which is preliminary data.</text>
</comment>
<protein>
    <recommendedName>
        <fullName evidence="2">J domain-containing protein</fullName>
    </recommendedName>
</protein>
<dbReference type="PANTHER" id="PTHR44240:SF10">
    <property type="entry name" value="J DOMAIN-CONTAINING PROTEIN"/>
    <property type="match status" value="1"/>
</dbReference>
<dbReference type="CDD" id="cd06257">
    <property type="entry name" value="DnaJ"/>
    <property type="match status" value="1"/>
</dbReference>
<dbReference type="Pfam" id="PF00226">
    <property type="entry name" value="DnaJ"/>
    <property type="match status" value="1"/>
</dbReference>
<feature type="region of interest" description="Disordered" evidence="1">
    <location>
        <begin position="124"/>
        <end position="172"/>
    </location>
</feature>
<proteinExistence type="predicted"/>
<keyword evidence="4" id="KW-1185">Reference proteome</keyword>